<dbReference type="InterPro" id="IPR019826">
    <property type="entry name" value="Carboxylesterase_B_AS"/>
</dbReference>
<dbReference type="PANTHER" id="PTHR43918">
    <property type="entry name" value="ACETYLCHOLINESTERASE"/>
    <property type="match status" value="1"/>
</dbReference>
<reference evidence="8" key="2">
    <citation type="submission" date="2021-12" db="EMBL/GenBank/DDBJ databases">
        <authorList>
            <person name="Zaccaron A."/>
            <person name="Stergiopoulos I."/>
        </authorList>
    </citation>
    <scope>NUCLEOTIDE SEQUENCE</scope>
    <source>
        <strain evidence="8">Race5_Kim</strain>
    </source>
</reference>
<comment type="similarity">
    <text evidence="1 5">Belongs to the type-B carboxylesterase/lipase family.</text>
</comment>
<dbReference type="PROSITE" id="PS00122">
    <property type="entry name" value="CARBOXYLESTERASE_B_1"/>
    <property type="match status" value="1"/>
</dbReference>
<evidence type="ECO:0000256" key="5">
    <source>
        <dbReference type="RuleBase" id="RU361235"/>
    </source>
</evidence>
<feature type="active site" description="Acyl-ester intermediate" evidence="4">
    <location>
        <position position="222"/>
    </location>
</feature>
<dbReference type="OMA" id="YRLAMTI"/>
<feature type="active site" description="Charge relay system" evidence="4">
    <location>
        <position position="443"/>
    </location>
</feature>
<keyword evidence="5" id="KW-0732">Signal</keyword>
<feature type="chain" id="PRO_5041001951" description="Carboxylic ester hydrolase" evidence="5">
    <location>
        <begin position="21"/>
        <end position="533"/>
    </location>
</feature>
<reference evidence="8" key="3">
    <citation type="journal article" date="2022" name="Microb. Genom.">
        <title>A chromosome-scale genome assembly of the tomato pathogen Cladosporium fulvum reveals a compartmentalized genome architecture and the presence of a dispensable chromosome.</title>
        <authorList>
            <person name="Zaccaron A.Z."/>
            <person name="Chen L.H."/>
            <person name="Samaras A."/>
            <person name="Stergiopoulos I."/>
        </authorList>
    </citation>
    <scope>NUCLEOTIDE SEQUENCE</scope>
    <source>
        <strain evidence="8">Race5_Kim</strain>
    </source>
</reference>
<dbReference type="PANTHER" id="PTHR43918:SF4">
    <property type="entry name" value="CARBOXYLIC ESTER HYDROLASE"/>
    <property type="match status" value="1"/>
</dbReference>
<accession>A0A1P8YXV2</accession>
<evidence type="ECO:0000313" key="8">
    <source>
        <dbReference type="EMBL" id="UJO23919.1"/>
    </source>
</evidence>
<dbReference type="EC" id="3.1.1.-" evidence="5"/>
<dbReference type="InterPro" id="IPR050654">
    <property type="entry name" value="AChE-related_enzymes"/>
</dbReference>
<evidence type="ECO:0000313" key="7">
    <source>
        <dbReference type="EMBL" id="AQA29352.1"/>
    </source>
</evidence>
<dbReference type="InterPro" id="IPR002018">
    <property type="entry name" value="CarbesteraseB"/>
</dbReference>
<keyword evidence="2 5" id="KW-0378">Hydrolase</keyword>
<dbReference type="InterPro" id="IPR019819">
    <property type="entry name" value="Carboxylesterase_B_CS"/>
</dbReference>
<dbReference type="InterPro" id="IPR029058">
    <property type="entry name" value="AB_hydrolase_fold"/>
</dbReference>
<dbReference type="Proteomes" id="UP000756132">
    <property type="component" value="Chromosome 11"/>
</dbReference>
<protein>
    <recommendedName>
        <fullName evidence="5">Carboxylic ester hydrolase</fullName>
        <ecNumber evidence="5">3.1.1.-</ecNumber>
    </recommendedName>
</protein>
<sequence>MQSLLLTTACLMRLSGLVSATSPSVQIGAGTYVGTLTSVRASAPTANAYLGIPFAKPPVRFMPPVEALPVVGEFQATSWPPACIQQSLGFVEYNNTDAANLLTSTYNTKESEDCLYLNIFTPTNATKSSKLPVMFEIYGGNLQGGGSSLPIYNGASLAAEEDVVVVTIGYRVGPFGFVPSEEVDSTLRNPGFLDQRLALEWVHHNVEHFGGDSSRVTILGQSAGGYSVKQLWANPPNPLRFHAAIMESEGLLLTRNDWPNLVANLNCSAAPSPLECVRALPVGAVKDASLRDATGAMATNAFSILSFPPTVDYLTNTNRSEVAVATGKAARIPILIGSNGNESAALANGLNAATAAVAIPLLLNSTAVSTLFPTWYSSALAQGAQSEEQAVSKIVNNVVFNCPISILSQTASASDYSVWRYLYNATFADLNTYPDQIKYGAYHGAEVTSVFGVYPSGEDEAAQQALARYVQGIWAGFARTLGGSVPWAKVDTEVDSVFRIGQDNVANGSTIYSGVVDGECGLYDGYVLSAARV</sequence>
<dbReference type="PROSITE" id="PS00941">
    <property type="entry name" value="CARBOXYLESTERASE_B_2"/>
    <property type="match status" value="1"/>
</dbReference>
<dbReference type="InterPro" id="IPR000997">
    <property type="entry name" value="Cholinesterase"/>
</dbReference>
<dbReference type="OrthoDB" id="408631at2759"/>
<dbReference type="KEGG" id="ffu:CLAFUR5_13362"/>
<feature type="domain" description="Carboxylesterase type B" evidence="6">
    <location>
        <begin position="22"/>
        <end position="505"/>
    </location>
</feature>
<gene>
    <name evidence="8" type="ORF">CLAFUR5_13362</name>
</gene>
<dbReference type="GeneID" id="71993240"/>
<evidence type="ECO:0000256" key="2">
    <source>
        <dbReference type="ARBA" id="ARBA00022801"/>
    </source>
</evidence>
<dbReference type="EMBL" id="KX943181">
    <property type="protein sequence ID" value="AQA29352.1"/>
    <property type="molecule type" value="Genomic_DNA"/>
</dbReference>
<reference evidence="7" key="1">
    <citation type="submission" date="2016-10" db="EMBL/GenBank/DDBJ databases">
        <title>Novel effectors identified in the apoplast of Cladosporium fulvum-infected tomato.</title>
        <authorList>
            <person name="Mesarich C.H."/>
            <person name="de Wit P.J.G.M."/>
        </authorList>
    </citation>
    <scope>NUCLEOTIDE SEQUENCE</scope>
    <source>
        <strain evidence="7">0WU</strain>
    </source>
</reference>
<dbReference type="Gene3D" id="3.40.50.1820">
    <property type="entry name" value="alpha/beta hydrolase"/>
    <property type="match status" value="1"/>
</dbReference>
<dbReference type="PRINTS" id="PR00878">
    <property type="entry name" value="CHOLNESTRASE"/>
</dbReference>
<feature type="signal peptide" evidence="5">
    <location>
        <begin position="1"/>
        <end position="20"/>
    </location>
</feature>
<name>A0A1P8YXV2_PASFU</name>
<evidence type="ECO:0000256" key="3">
    <source>
        <dbReference type="ARBA" id="ARBA00023157"/>
    </source>
</evidence>
<dbReference type="GO" id="GO:0004104">
    <property type="term" value="F:cholinesterase activity"/>
    <property type="evidence" value="ECO:0007669"/>
    <property type="project" value="InterPro"/>
</dbReference>
<dbReference type="Pfam" id="PF00135">
    <property type="entry name" value="COesterase"/>
    <property type="match status" value="1"/>
</dbReference>
<feature type="active site" description="Charge relay system" evidence="4">
    <location>
        <position position="342"/>
    </location>
</feature>
<evidence type="ECO:0000256" key="4">
    <source>
        <dbReference type="PIRSR" id="PIRSR600997-1"/>
    </source>
</evidence>
<evidence type="ECO:0000256" key="1">
    <source>
        <dbReference type="ARBA" id="ARBA00005964"/>
    </source>
</evidence>
<evidence type="ECO:0000313" key="9">
    <source>
        <dbReference type="Proteomes" id="UP000756132"/>
    </source>
</evidence>
<dbReference type="ESTHER" id="pasfu-a0a1p8yxv2">
    <property type="family name" value="Fungal_carboxylesterase_lipase"/>
</dbReference>
<dbReference type="RefSeq" id="XP_047768285.1">
    <property type="nucleotide sequence ID" value="XM_047912510.1"/>
</dbReference>
<keyword evidence="3" id="KW-1015">Disulfide bond</keyword>
<dbReference type="AlphaFoldDB" id="A0A1P8YXV2"/>
<dbReference type="SUPFAM" id="SSF53474">
    <property type="entry name" value="alpha/beta-Hydrolases"/>
    <property type="match status" value="1"/>
</dbReference>
<organism evidence="7">
    <name type="scientific">Passalora fulva</name>
    <name type="common">Tomato leaf mold</name>
    <name type="synonym">Cladosporium fulvum</name>
    <dbReference type="NCBI Taxonomy" id="5499"/>
    <lineage>
        <taxon>Eukaryota</taxon>
        <taxon>Fungi</taxon>
        <taxon>Dikarya</taxon>
        <taxon>Ascomycota</taxon>
        <taxon>Pezizomycotina</taxon>
        <taxon>Dothideomycetes</taxon>
        <taxon>Dothideomycetidae</taxon>
        <taxon>Mycosphaerellales</taxon>
        <taxon>Mycosphaerellaceae</taxon>
        <taxon>Fulvia</taxon>
    </lineage>
</organism>
<proteinExistence type="inferred from homology"/>
<dbReference type="EMBL" id="CP090173">
    <property type="protein sequence ID" value="UJO23919.1"/>
    <property type="molecule type" value="Genomic_DNA"/>
</dbReference>
<evidence type="ECO:0000259" key="6">
    <source>
        <dbReference type="Pfam" id="PF00135"/>
    </source>
</evidence>
<keyword evidence="9" id="KW-1185">Reference proteome</keyword>